<comment type="caution">
    <text evidence="15">The sequence shown here is derived from an EMBL/GenBank/DDBJ whole genome shotgun (WGS) entry which is preliminary data.</text>
</comment>
<dbReference type="GO" id="GO:0008270">
    <property type="term" value="F:zinc ion binding"/>
    <property type="evidence" value="ECO:0007669"/>
    <property type="project" value="UniProtKB-KW"/>
</dbReference>
<evidence type="ECO:0000256" key="4">
    <source>
        <dbReference type="ARBA" id="ARBA00022679"/>
    </source>
</evidence>
<reference evidence="15 16" key="1">
    <citation type="journal article" date="2018" name="MBio">
        <title>Comparative Genomics Reveals the Core Gene Toolbox for the Fungus-Insect Symbiosis.</title>
        <authorList>
            <person name="Wang Y."/>
            <person name="Stata M."/>
            <person name="Wang W."/>
            <person name="Stajich J.E."/>
            <person name="White M.M."/>
            <person name="Moncalvo J.M."/>
        </authorList>
    </citation>
    <scope>NUCLEOTIDE SEQUENCE [LARGE SCALE GENOMIC DNA]</scope>
    <source>
        <strain evidence="15 16">AUS-77-4</strain>
    </source>
</reference>
<evidence type="ECO:0000256" key="12">
    <source>
        <dbReference type="PROSITE-ProRule" id="PRU00175"/>
    </source>
</evidence>
<evidence type="ECO:0000256" key="1">
    <source>
        <dbReference type="ARBA" id="ARBA00000900"/>
    </source>
</evidence>
<evidence type="ECO:0000259" key="14">
    <source>
        <dbReference type="PROSITE" id="PS50089"/>
    </source>
</evidence>
<keyword evidence="6" id="KW-0479">Metal-binding</keyword>
<keyword evidence="11 13" id="KW-0472">Membrane</keyword>
<keyword evidence="16" id="KW-1185">Reference proteome</keyword>
<evidence type="ECO:0000256" key="11">
    <source>
        <dbReference type="ARBA" id="ARBA00023136"/>
    </source>
</evidence>
<dbReference type="CDD" id="cd16454">
    <property type="entry name" value="RING-H2_PA-TM-RING"/>
    <property type="match status" value="1"/>
</dbReference>
<evidence type="ECO:0000256" key="3">
    <source>
        <dbReference type="ARBA" id="ARBA00012483"/>
    </source>
</evidence>
<dbReference type="OrthoDB" id="8062037at2759"/>
<keyword evidence="8" id="KW-0833">Ubl conjugation pathway</keyword>
<dbReference type="EC" id="2.3.2.27" evidence="3"/>
<evidence type="ECO:0000256" key="6">
    <source>
        <dbReference type="ARBA" id="ARBA00022723"/>
    </source>
</evidence>
<evidence type="ECO:0000256" key="7">
    <source>
        <dbReference type="ARBA" id="ARBA00022771"/>
    </source>
</evidence>
<dbReference type="Pfam" id="PF13639">
    <property type="entry name" value="zf-RING_2"/>
    <property type="match status" value="1"/>
</dbReference>
<dbReference type="PANTHER" id="PTHR45977:SF4">
    <property type="entry name" value="RING-TYPE DOMAIN-CONTAINING PROTEIN"/>
    <property type="match status" value="1"/>
</dbReference>
<dbReference type="GO" id="GO:0016020">
    <property type="term" value="C:membrane"/>
    <property type="evidence" value="ECO:0007669"/>
    <property type="project" value="UniProtKB-SubCell"/>
</dbReference>
<keyword evidence="10 13" id="KW-1133">Transmembrane helix</keyword>
<dbReference type="GO" id="GO:0061630">
    <property type="term" value="F:ubiquitin protein ligase activity"/>
    <property type="evidence" value="ECO:0007669"/>
    <property type="project" value="UniProtKB-EC"/>
</dbReference>
<gene>
    <name evidence="15" type="ORF">BB559_002170</name>
</gene>
<dbReference type="PROSITE" id="PS50089">
    <property type="entry name" value="ZF_RING_2"/>
    <property type="match status" value="1"/>
</dbReference>
<accession>A0A2T9YXA6</accession>
<dbReference type="STRING" id="61424.A0A2T9YXA6"/>
<comment type="catalytic activity">
    <reaction evidence="1">
        <text>S-ubiquitinyl-[E2 ubiquitin-conjugating enzyme]-L-cysteine + [acceptor protein]-L-lysine = [E2 ubiquitin-conjugating enzyme]-L-cysteine + N(6)-ubiquitinyl-[acceptor protein]-L-lysine.</text>
        <dbReference type="EC" id="2.3.2.27"/>
    </reaction>
</comment>
<dbReference type="SUPFAM" id="SSF57850">
    <property type="entry name" value="RING/U-box"/>
    <property type="match status" value="1"/>
</dbReference>
<organism evidence="15 16">
    <name type="scientific">Furculomyces boomerangus</name>
    <dbReference type="NCBI Taxonomy" id="61424"/>
    <lineage>
        <taxon>Eukaryota</taxon>
        <taxon>Fungi</taxon>
        <taxon>Fungi incertae sedis</taxon>
        <taxon>Zoopagomycota</taxon>
        <taxon>Kickxellomycotina</taxon>
        <taxon>Harpellomycetes</taxon>
        <taxon>Harpellales</taxon>
        <taxon>Harpellaceae</taxon>
        <taxon>Furculomyces</taxon>
    </lineage>
</organism>
<dbReference type="InterPro" id="IPR001841">
    <property type="entry name" value="Znf_RING"/>
</dbReference>
<evidence type="ECO:0000256" key="10">
    <source>
        <dbReference type="ARBA" id="ARBA00022989"/>
    </source>
</evidence>
<protein>
    <recommendedName>
        <fullName evidence="3">RING-type E3 ubiquitin transferase</fullName>
        <ecNumber evidence="3">2.3.2.27</ecNumber>
    </recommendedName>
</protein>
<evidence type="ECO:0000256" key="8">
    <source>
        <dbReference type="ARBA" id="ARBA00022786"/>
    </source>
</evidence>
<evidence type="ECO:0000313" key="16">
    <source>
        <dbReference type="Proteomes" id="UP000245699"/>
    </source>
</evidence>
<evidence type="ECO:0000313" key="15">
    <source>
        <dbReference type="EMBL" id="PVU96982.1"/>
    </source>
</evidence>
<evidence type="ECO:0000256" key="9">
    <source>
        <dbReference type="ARBA" id="ARBA00022833"/>
    </source>
</evidence>
<comment type="subcellular location">
    <subcellularLocation>
        <location evidence="2">Membrane</location>
        <topology evidence="2">Multi-pass membrane protein</topology>
    </subcellularLocation>
</comment>
<dbReference type="SMART" id="SM00184">
    <property type="entry name" value="RING"/>
    <property type="match status" value="1"/>
</dbReference>
<proteinExistence type="predicted"/>
<dbReference type="Proteomes" id="UP000245699">
    <property type="component" value="Unassembled WGS sequence"/>
</dbReference>
<keyword evidence="5 13" id="KW-0812">Transmembrane</keyword>
<keyword evidence="4" id="KW-0808">Transferase</keyword>
<evidence type="ECO:0000256" key="13">
    <source>
        <dbReference type="SAM" id="Phobius"/>
    </source>
</evidence>
<dbReference type="PANTHER" id="PTHR45977">
    <property type="entry name" value="TARGET OF ERK KINASE MPK-1"/>
    <property type="match status" value="1"/>
</dbReference>
<dbReference type="Gene3D" id="3.30.40.10">
    <property type="entry name" value="Zinc/RING finger domain, C3HC4 (zinc finger)"/>
    <property type="match status" value="1"/>
</dbReference>
<dbReference type="GO" id="GO:0016567">
    <property type="term" value="P:protein ubiquitination"/>
    <property type="evidence" value="ECO:0007669"/>
    <property type="project" value="TreeGrafter"/>
</dbReference>
<keyword evidence="9" id="KW-0862">Zinc</keyword>
<evidence type="ECO:0000256" key="5">
    <source>
        <dbReference type="ARBA" id="ARBA00022692"/>
    </source>
</evidence>
<feature type="transmembrane region" description="Helical" evidence="13">
    <location>
        <begin position="52"/>
        <end position="72"/>
    </location>
</feature>
<name>A0A2T9YXA6_9FUNG</name>
<evidence type="ECO:0000256" key="2">
    <source>
        <dbReference type="ARBA" id="ARBA00004141"/>
    </source>
</evidence>
<dbReference type="EMBL" id="MBFT01000125">
    <property type="protein sequence ID" value="PVU96982.1"/>
    <property type="molecule type" value="Genomic_DNA"/>
</dbReference>
<sequence length="210" mass="23880">MDSITPFISSNLASVFVRSTSENNITILTTSHITSKTNTTERNATLVYSESIISFGTIFCFAVILSVILIILNKRRRFGPSPAELINLSREREKKKALMPQDLALYPIIRLDKLLQGSKNTSENSHDTLDTDTTHDISNQTVDCMICFEDIDPEDDVRSIPCRHPFHAHCLQLWLERNGFCPTCRFDLRVTKKEDQTVQTGHNPRAERLV</sequence>
<keyword evidence="7 12" id="KW-0863">Zinc-finger</keyword>
<dbReference type="InterPro" id="IPR013083">
    <property type="entry name" value="Znf_RING/FYVE/PHD"/>
</dbReference>
<dbReference type="AlphaFoldDB" id="A0A2T9YXA6"/>
<dbReference type="GO" id="GO:0006511">
    <property type="term" value="P:ubiquitin-dependent protein catabolic process"/>
    <property type="evidence" value="ECO:0007669"/>
    <property type="project" value="TreeGrafter"/>
</dbReference>
<feature type="domain" description="RING-type" evidence="14">
    <location>
        <begin position="144"/>
        <end position="185"/>
    </location>
</feature>